<evidence type="ECO:0000313" key="3">
    <source>
        <dbReference type="WBParaSite" id="BPAG_0000076501-mRNA-1"/>
    </source>
</evidence>
<reference evidence="1 2" key="2">
    <citation type="submission" date="2018-11" db="EMBL/GenBank/DDBJ databases">
        <authorList>
            <consortium name="Pathogen Informatics"/>
        </authorList>
    </citation>
    <scope>NUCLEOTIDE SEQUENCE [LARGE SCALE GENOMIC DNA]</scope>
</reference>
<sequence>MERAGEFCPGVVAHSAREEECAVRVRTETTRAGQGGSMGTGRCDAVFPSLPSIVGVSSLSLFLCSASNAAAK</sequence>
<dbReference type="EMBL" id="UZAD01000041">
    <property type="protein sequence ID" value="VDN81952.1"/>
    <property type="molecule type" value="Genomic_DNA"/>
</dbReference>
<organism evidence="3">
    <name type="scientific">Brugia pahangi</name>
    <name type="common">Filarial nematode worm</name>
    <dbReference type="NCBI Taxonomy" id="6280"/>
    <lineage>
        <taxon>Eukaryota</taxon>
        <taxon>Metazoa</taxon>
        <taxon>Ecdysozoa</taxon>
        <taxon>Nematoda</taxon>
        <taxon>Chromadorea</taxon>
        <taxon>Rhabditida</taxon>
        <taxon>Spirurina</taxon>
        <taxon>Spiruromorpha</taxon>
        <taxon>Filarioidea</taxon>
        <taxon>Onchocercidae</taxon>
        <taxon>Brugia</taxon>
    </lineage>
</organism>
<dbReference type="WBParaSite" id="BPAG_0000076501-mRNA-1">
    <property type="protein sequence ID" value="BPAG_0000076501-mRNA-1"/>
    <property type="gene ID" value="BPAG_0000076501"/>
</dbReference>
<gene>
    <name evidence="1" type="ORF">BPAG_LOCUS766</name>
</gene>
<keyword evidence="2" id="KW-1185">Reference proteome</keyword>
<evidence type="ECO:0000313" key="2">
    <source>
        <dbReference type="Proteomes" id="UP000278627"/>
    </source>
</evidence>
<dbReference type="Proteomes" id="UP000278627">
    <property type="component" value="Unassembled WGS sequence"/>
</dbReference>
<accession>A0A0N4SYF7</accession>
<name>A0A0N4SYF7_BRUPA</name>
<reference evidence="3" key="1">
    <citation type="submission" date="2017-02" db="UniProtKB">
        <authorList>
            <consortium name="WormBaseParasite"/>
        </authorList>
    </citation>
    <scope>IDENTIFICATION</scope>
</reference>
<proteinExistence type="predicted"/>
<dbReference type="AlphaFoldDB" id="A0A0N4SYF7"/>
<protein>
    <submittedName>
        <fullName evidence="1 3">Uncharacterized protein</fullName>
    </submittedName>
</protein>
<evidence type="ECO:0000313" key="1">
    <source>
        <dbReference type="EMBL" id="VDN81952.1"/>
    </source>
</evidence>